<proteinExistence type="predicted"/>
<gene>
    <name evidence="1" type="ORF">O6H91_11G036600</name>
</gene>
<name>A0ACC2C8G7_DIPCM</name>
<keyword evidence="2" id="KW-1185">Reference proteome</keyword>
<dbReference type="EMBL" id="CM055102">
    <property type="protein sequence ID" value="KAJ7538163.1"/>
    <property type="molecule type" value="Genomic_DNA"/>
</dbReference>
<organism evidence="1 2">
    <name type="scientific">Diphasiastrum complanatum</name>
    <name type="common">Issler's clubmoss</name>
    <name type="synonym">Lycopodium complanatum</name>
    <dbReference type="NCBI Taxonomy" id="34168"/>
    <lineage>
        <taxon>Eukaryota</taxon>
        <taxon>Viridiplantae</taxon>
        <taxon>Streptophyta</taxon>
        <taxon>Embryophyta</taxon>
        <taxon>Tracheophyta</taxon>
        <taxon>Lycopodiopsida</taxon>
        <taxon>Lycopodiales</taxon>
        <taxon>Lycopodiaceae</taxon>
        <taxon>Lycopodioideae</taxon>
        <taxon>Diphasiastrum</taxon>
    </lineage>
</organism>
<evidence type="ECO:0000313" key="1">
    <source>
        <dbReference type="EMBL" id="KAJ7538163.1"/>
    </source>
</evidence>
<comment type="caution">
    <text evidence="1">The sequence shown here is derived from an EMBL/GenBank/DDBJ whole genome shotgun (WGS) entry which is preliminary data.</text>
</comment>
<sequence length="369" mass="40277">MADAIVCCRCLLQFRPPTILRVPSSSAAAAALRLECRKGAVEAGCCCPTAAVSMNSRSALIVLCNNNNNNVGKNKRDFLTRASSNVEEAANYTSAPADSEREDLAAKLAAAEAEAKALRKELATRKGGKDVDLSKLKPAIPEKRIDGTGYRETLLSFSDKPSEGDQKPNKWGLSEAELFLSKGAPTEGMGLNDAAIEAETKDIVRRRLLLGLGFSLVAVGLAFFKLPAGFIRPSKPLFIYLIPIIQLKEQLKNIETTDSDAKVVQEQLQKLSDSANVLKDTLLSAAAWLDESDADRASSLAYEIFEFLDQVDYNNYYESFGKASATQQLEFLRFSLQSVKAAREKVEEFLSLVPEEALVAAQSQLQSRR</sequence>
<dbReference type="Proteomes" id="UP001162992">
    <property type="component" value="Chromosome 11"/>
</dbReference>
<reference evidence="2" key="1">
    <citation type="journal article" date="2024" name="Proc. Natl. Acad. Sci. U.S.A.">
        <title>Extraordinary preservation of gene collinearity over three hundred million years revealed in homosporous lycophytes.</title>
        <authorList>
            <person name="Li C."/>
            <person name="Wickell D."/>
            <person name="Kuo L.Y."/>
            <person name="Chen X."/>
            <person name="Nie B."/>
            <person name="Liao X."/>
            <person name="Peng D."/>
            <person name="Ji J."/>
            <person name="Jenkins J."/>
            <person name="Williams M."/>
            <person name="Shu S."/>
            <person name="Plott C."/>
            <person name="Barry K."/>
            <person name="Rajasekar S."/>
            <person name="Grimwood J."/>
            <person name="Han X."/>
            <person name="Sun S."/>
            <person name="Hou Z."/>
            <person name="He W."/>
            <person name="Dai G."/>
            <person name="Sun C."/>
            <person name="Schmutz J."/>
            <person name="Leebens-Mack J.H."/>
            <person name="Li F.W."/>
            <person name="Wang L."/>
        </authorList>
    </citation>
    <scope>NUCLEOTIDE SEQUENCE [LARGE SCALE GENOMIC DNA]</scope>
    <source>
        <strain evidence="2">cv. PW_Plant_1</strain>
    </source>
</reference>
<protein>
    <submittedName>
        <fullName evidence="1">Uncharacterized protein</fullName>
    </submittedName>
</protein>
<evidence type="ECO:0000313" key="2">
    <source>
        <dbReference type="Proteomes" id="UP001162992"/>
    </source>
</evidence>
<accession>A0ACC2C8G7</accession>